<dbReference type="Proteomes" id="UP001500547">
    <property type="component" value="Unassembled WGS sequence"/>
</dbReference>
<dbReference type="RefSeq" id="WP_345531927.1">
    <property type="nucleotide sequence ID" value="NZ_BAABLD010000005.1"/>
</dbReference>
<dbReference type="EMBL" id="BAABLD010000005">
    <property type="protein sequence ID" value="GAA5161766.1"/>
    <property type="molecule type" value="Genomic_DNA"/>
</dbReference>
<keyword evidence="2" id="KW-1185">Reference proteome</keyword>
<comment type="caution">
    <text evidence="1">The sequence shown here is derived from an EMBL/GenBank/DDBJ whole genome shotgun (WGS) entry which is preliminary data.</text>
</comment>
<protein>
    <submittedName>
        <fullName evidence="1">Uncharacterized protein</fullName>
    </submittedName>
</protein>
<name>A0ABP9QH07_9RHOO</name>
<evidence type="ECO:0000313" key="1">
    <source>
        <dbReference type="EMBL" id="GAA5161766.1"/>
    </source>
</evidence>
<accession>A0ABP9QH07</accession>
<evidence type="ECO:0000313" key="2">
    <source>
        <dbReference type="Proteomes" id="UP001500547"/>
    </source>
</evidence>
<sequence length="607" mass="67145">MNTELPDELAGWGEWLSWFPAELVPETGGLLRRLHPLLGPYHGYRPGGTPEPDGLGDLHRRGSYERLLSSEWLYADEMPDEFLRRAAAGEHLFLAPRPRARQADKLIVAVFDAGPRQLGAPRLAQLAMWILLARRAREAGGDLRWGVLQEQPSLSEANQLDHLRKLLRARSYVAETDAHRQQWLDWLEAESLQPAECWLIGPALPETPRRNDPWSHRVSLRLSINGATLDVAVRDGALRRGIQLPLPNEKSASQLLQGQFTKAALTVAPQRLSSPDRLAITLPPVLGTQGNHVAVPLLEGHGVMVFHIPRKQSQKVGKPKRQAWPSTFNPLALTFSGKKVGGLLSGAATLDFWQVDRLRSVSRPPREQFEASSGRADLLASAWCKVHGSDQLFVLDQAGRLIHWKADASGRTQMTHFDVNVLGMAQMDIGGVVYLCDERGQLTLHRSNWAGKREWTCTLDPSFGKTCVLFAGASLFRNAVGGCAVRYEEAPERWRLYTPSGKPGQPFDSADVTLPAGWQAIGFVLERNVARFSLVLLGPQRNALVLFSGGQSEALYMTASPIRKLSVSPDSGDVAMLTDERELIVYSVRDRAVRLIMDGKGEARDAS</sequence>
<proteinExistence type="predicted"/>
<gene>
    <name evidence="1" type="ORF">GCM10025770_11530</name>
</gene>
<dbReference type="SUPFAM" id="SSF69322">
    <property type="entry name" value="Tricorn protease domain 2"/>
    <property type="match status" value="1"/>
</dbReference>
<organism evidence="1 2">
    <name type="scientific">Viridibacterium curvum</name>
    <dbReference type="NCBI Taxonomy" id="1101404"/>
    <lineage>
        <taxon>Bacteria</taxon>
        <taxon>Pseudomonadati</taxon>
        <taxon>Pseudomonadota</taxon>
        <taxon>Betaproteobacteria</taxon>
        <taxon>Rhodocyclales</taxon>
        <taxon>Rhodocyclaceae</taxon>
        <taxon>Viridibacterium</taxon>
    </lineage>
</organism>
<reference evidence="2" key="1">
    <citation type="journal article" date="2019" name="Int. J. Syst. Evol. Microbiol.">
        <title>The Global Catalogue of Microorganisms (GCM) 10K type strain sequencing project: providing services to taxonomists for standard genome sequencing and annotation.</title>
        <authorList>
            <consortium name="The Broad Institute Genomics Platform"/>
            <consortium name="The Broad Institute Genome Sequencing Center for Infectious Disease"/>
            <person name="Wu L."/>
            <person name="Ma J."/>
        </authorList>
    </citation>
    <scope>NUCLEOTIDE SEQUENCE [LARGE SCALE GENOMIC DNA]</scope>
    <source>
        <strain evidence="2">JCM 18715</strain>
    </source>
</reference>